<reference evidence="2" key="1">
    <citation type="submission" date="2021-01" db="EMBL/GenBank/DDBJ databases">
        <authorList>
            <person name="Corre E."/>
            <person name="Pelletier E."/>
            <person name="Niang G."/>
            <person name="Scheremetjew M."/>
            <person name="Finn R."/>
            <person name="Kale V."/>
            <person name="Holt S."/>
            <person name="Cochrane G."/>
            <person name="Meng A."/>
            <person name="Brown T."/>
            <person name="Cohen L."/>
        </authorList>
    </citation>
    <scope>NUCLEOTIDE SEQUENCE</scope>
    <source>
        <strain evidence="2">CCMP644</strain>
    </source>
</reference>
<organism evidence="2">
    <name type="scientific">Hemiselmis andersenii</name>
    <name type="common">Cryptophyte alga</name>
    <dbReference type="NCBI Taxonomy" id="464988"/>
    <lineage>
        <taxon>Eukaryota</taxon>
        <taxon>Cryptophyceae</taxon>
        <taxon>Cryptomonadales</taxon>
        <taxon>Hemiselmidaceae</taxon>
        <taxon>Hemiselmis</taxon>
    </lineage>
</organism>
<evidence type="ECO:0000313" key="2">
    <source>
        <dbReference type="EMBL" id="CAD8970701.1"/>
    </source>
</evidence>
<evidence type="ECO:0000256" key="1">
    <source>
        <dbReference type="SAM" id="MobiDB-lite"/>
    </source>
</evidence>
<accession>A0A7S1EDF7</accession>
<dbReference type="EMBL" id="HBFX01035970">
    <property type="protein sequence ID" value="CAD8970701.1"/>
    <property type="molecule type" value="Transcribed_RNA"/>
</dbReference>
<protein>
    <submittedName>
        <fullName evidence="2">Uncharacterized protein</fullName>
    </submittedName>
</protein>
<gene>
    <name evidence="2" type="ORF">HAND00432_LOCUS21700</name>
</gene>
<name>A0A7S1EDF7_HEMAN</name>
<feature type="region of interest" description="Disordered" evidence="1">
    <location>
        <begin position="47"/>
        <end position="67"/>
    </location>
</feature>
<proteinExistence type="predicted"/>
<dbReference type="AlphaFoldDB" id="A0A7S1EDF7"/>
<sequence length="391" mass="43813">MSPKLSIDDVKPEAKNAVTNWTVMADEKYRKKWFLFFAPINEKDVVAPSRPTSSSSASKKLALKNEKSKAIREGEKELERANWQTMYQVTNNSIGSSLEAVKKRAMGEKGKILKPLIDEIFKPSSKAKVEAYMAEMSRGEVDNFTILMRSLSIAYEAARTNFTSEYILKYTPKKANAESIWINDPFASSLSVPVTYAPPRQPLRPRSTNIRQATPQMSKPAPAPQPQEGLLEWGGGVSNVNSSYRTFFTKMGERYPDVIADKPTMSFACGRSIPDALVGDEHRNIPVFLPHDSQSMHILKQKKPTSQPSWHLLYKDGVVYSDKPGAHDPGELSIYKKDFTHQTTVVKAAKPTLDPFASSITISMSDYPYHGTTYQTTICRSAAIEYDRQLV</sequence>